<dbReference type="Proteomes" id="UP000609064">
    <property type="component" value="Unassembled WGS sequence"/>
</dbReference>
<dbReference type="GO" id="GO:0000155">
    <property type="term" value="F:phosphorelay sensor kinase activity"/>
    <property type="evidence" value="ECO:0007669"/>
    <property type="project" value="InterPro"/>
</dbReference>
<dbReference type="InterPro" id="IPR003594">
    <property type="entry name" value="HATPase_dom"/>
</dbReference>
<dbReference type="InterPro" id="IPR036097">
    <property type="entry name" value="HisK_dim/P_sf"/>
</dbReference>
<dbReference type="PANTHER" id="PTHR45436">
    <property type="entry name" value="SENSOR HISTIDINE KINASE YKOH"/>
    <property type="match status" value="1"/>
</dbReference>
<keyword evidence="9" id="KW-0902">Two-component regulatory system</keyword>
<dbReference type="Pfam" id="PF00512">
    <property type="entry name" value="HisKA"/>
    <property type="match status" value="1"/>
</dbReference>
<keyword evidence="8 11" id="KW-1133">Transmembrane helix</keyword>
<keyword evidence="4" id="KW-0597">Phosphoprotein</keyword>
<reference evidence="14" key="1">
    <citation type="journal article" date="2014" name="Int. J. Syst. Evol. Microbiol.">
        <title>Complete genome sequence of Corynebacterium casei LMG S-19264T (=DSM 44701T), isolated from a smear-ripened cheese.</title>
        <authorList>
            <consortium name="US DOE Joint Genome Institute (JGI-PGF)"/>
            <person name="Walter F."/>
            <person name="Albersmeier A."/>
            <person name="Kalinowski J."/>
            <person name="Ruckert C."/>
        </authorList>
    </citation>
    <scope>NUCLEOTIDE SEQUENCE</scope>
    <source>
        <strain evidence="14">CGMCC 1.15958</strain>
    </source>
</reference>
<dbReference type="InterPro" id="IPR004358">
    <property type="entry name" value="Sig_transdc_His_kin-like_C"/>
</dbReference>
<dbReference type="Pfam" id="PF02518">
    <property type="entry name" value="HATPase_c"/>
    <property type="match status" value="1"/>
</dbReference>
<dbReference type="PANTHER" id="PTHR45436:SF5">
    <property type="entry name" value="SENSOR HISTIDINE KINASE TRCS"/>
    <property type="match status" value="1"/>
</dbReference>
<evidence type="ECO:0000313" key="15">
    <source>
        <dbReference type="Proteomes" id="UP000609064"/>
    </source>
</evidence>
<comment type="caution">
    <text evidence="14">The sequence shown here is derived from an EMBL/GenBank/DDBJ whole genome shotgun (WGS) entry which is preliminary data.</text>
</comment>
<evidence type="ECO:0000256" key="8">
    <source>
        <dbReference type="ARBA" id="ARBA00022989"/>
    </source>
</evidence>
<evidence type="ECO:0000256" key="7">
    <source>
        <dbReference type="ARBA" id="ARBA00022777"/>
    </source>
</evidence>
<evidence type="ECO:0000256" key="2">
    <source>
        <dbReference type="ARBA" id="ARBA00004370"/>
    </source>
</evidence>
<gene>
    <name evidence="14" type="ORF">GCM10011514_24210</name>
</gene>
<accession>A0A917DQF7</accession>
<feature type="domain" description="Histidine kinase" evidence="12">
    <location>
        <begin position="238"/>
        <end position="455"/>
    </location>
</feature>
<dbReference type="InterPro" id="IPR050428">
    <property type="entry name" value="TCS_sensor_his_kinase"/>
</dbReference>
<feature type="transmembrane region" description="Helical" evidence="11">
    <location>
        <begin position="153"/>
        <end position="176"/>
    </location>
</feature>
<dbReference type="PROSITE" id="PS50885">
    <property type="entry name" value="HAMP"/>
    <property type="match status" value="1"/>
</dbReference>
<dbReference type="InterPro" id="IPR036890">
    <property type="entry name" value="HATPase_C_sf"/>
</dbReference>
<organism evidence="14 15">
    <name type="scientific">Emticicia aquatilis</name>
    <dbReference type="NCBI Taxonomy" id="1537369"/>
    <lineage>
        <taxon>Bacteria</taxon>
        <taxon>Pseudomonadati</taxon>
        <taxon>Bacteroidota</taxon>
        <taxon>Cytophagia</taxon>
        <taxon>Cytophagales</taxon>
        <taxon>Leadbetterellaceae</taxon>
        <taxon>Emticicia</taxon>
    </lineage>
</organism>
<dbReference type="InterPro" id="IPR005467">
    <property type="entry name" value="His_kinase_dom"/>
</dbReference>
<evidence type="ECO:0000256" key="4">
    <source>
        <dbReference type="ARBA" id="ARBA00022553"/>
    </source>
</evidence>
<name>A0A917DQF7_9BACT</name>
<dbReference type="SUPFAM" id="SSF55874">
    <property type="entry name" value="ATPase domain of HSP90 chaperone/DNA topoisomerase II/histidine kinase"/>
    <property type="match status" value="1"/>
</dbReference>
<dbReference type="EMBL" id="BMKK01000004">
    <property type="protein sequence ID" value="GGD59400.1"/>
    <property type="molecule type" value="Genomic_DNA"/>
</dbReference>
<dbReference type="RefSeq" id="WP_188766346.1">
    <property type="nucleotide sequence ID" value="NZ_BMKK01000004.1"/>
</dbReference>
<evidence type="ECO:0000256" key="9">
    <source>
        <dbReference type="ARBA" id="ARBA00023012"/>
    </source>
</evidence>
<dbReference type="InterPro" id="IPR003661">
    <property type="entry name" value="HisK_dim/P_dom"/>
</dbReference>
<evidence type="ECO:0000259" key="12">
    <source>
        <dbReference type="PROSITE" id="PS50109"/>
    </source>
</evidence>
<dbReference type="SMART" id="SM00387">
    <property type="entry name" value="HATPase_c"/>
    <property type="match status" value="1"/>
</dbReference>
<feature type="domain" description="HAMP" evidence="13">
    <location>
        <begin position="177"/>
        <end position="230"/>
    </location>
</feature>
<evidence type="ECO:0000256" key="11">
    <source>
        <dbReference type="SAM" id="Phobius"/>
    </source>
</evidence>
<dbReference type="Gene3D" id="6.10.340.10">
    <property type="match status" value="1"/>
</dbReference>
<dbReference type="SMART" id="SM00304">
    <property type="entry name" value="HAMP"/>
    <property type="match status" value="1"/>
</dbReference>
<protein>
    <recommendedName>
        <fullName evidence="3">histidine kinase</fullName>
        <ecNumber evidence="3">2.7.13.3</ecNumber>
    </recommendedName>
</protein>
<evidence type="ECO:0000313" key="14">
    <source>
        <dbReference type="EMBL" id="GGD59400.1"/>
    </source>
</evidence>
<dbReference type="Pfam" id="PF00672">
    <property type="entry name" value="HAMP"/>
    <property type="match status" value="1"/>
</dbReference>
<dbReference type="PROSITE" id="PS50109">
    <property type="entry name" value="HIS_KIN"/>
    <property type="match status" value="1"/>
</dbReference>
<dbReference type="Gene3D" id="1.10.287.130">
    <property type="match status" value="1"/>
</dbReference>
<keyword evidence="6 11" id="KW-0812">Transmembrane</keyword>
<dbReference type="EC" id="2.7.13.3" evidence="3"/>
<feature type="transmembrane region" description="Helical" evidence="11">
    <location>
        <begin position="12"/>
        <end position="30"/>
    </location>
</feature>
<dbReference type="Gene3D" id="3.30.565.10">
    <property type="entry name" value="Histidine kinase-like ATPase, C-terminal domain"/>
    <property type="match status" value="1"/>
</dbReference>
<dbReference type="InterPro" id="IPR003660">
    <property type="entry name" value="HAMP_dom"/>
</dbReference>
<dbReference type="AlphaFoldDB" id="A0A917DQF7"/>
<dbReference type="CDD" id="cd06225">
    <property type="entry name" value="HAMP"/>
    <property type="match status" value="1"/>
</dbReference>
<keyword evidence="7 14" id="KW-0418">Kinase</keyword>
<keyword evidence="5" id="KW-0808">Transferase</keyword>
<dbReference type="GO" id="GO:0005886">
    <property type="term" value="C:plasma membrane"/>
    <property type="evidence" value="ECO:0007669"/>
    <property type="project" value="TreeGrafter"/>
</dbReference>
<keyword evidence="10 11" id="KW-0472">Membrane</keyword>
<sequence length="457" mass="52974">MKIVDKQTIRIPTILSIALILFSANIYLFYSNFRENEFYLYLRNNAITLEKMIIDKGLSGEDVRTLDDMKENIYTQEQFIIYDSTGTVIFKSRYAVTHLTDKIRKEVFKHEVEFKKDGYERTLFLSRNNKYKQLFIIEAAGYDLSGFNKQRNLLYILIIGSALLISIITLTTRYYIRKDLKPIGQIAKRMKKISSKNLQSRIPESNLDNEIGQMAHTFNDLLDRLDYAYTQQRNFVSYVTHELRTPLSILLGNAQVTLMKERSVEEYKQTVENFQLDINNMINLVNSLLELARMNADAQSVPFTEVRVDEVLWAASDLVKKNQPEYHINIEFDQIPDNDESMIVSGNAELLVLVFRNLMENACKYSNNKRVETKISYDSSKVKIDFIDQGVGMTKQETEHIFEAFYRNEKTKEISGHGIGLPLTQRIVEIHSGKISVQSEEGVGSIFTVEFPIKNIY</sequence>
<evidence type="ECO:0000256" key="3">
    <source>
        <dbReference type="ARBA" id="ARBA00012438"/>
    </source>
</evidence>
<evidence type="ECO:0000256" key="5">
    <source>
        <dbReference type="ARBA" id="ARBA00022679"/>
    </source>
</evidence>
<dbReference type="SUPFAM" id="SSF47384">
    <property type="entry name" value="Homodimeric domain of signal transducing histidine kinase"/>
    <property type="match status" value="1"/>
</dbReference>
<comment type="subcellular location">
    <subcellularLocation>
        <location evidence="2">Membrane</location>
    </subcellularLocation>
</comment>
<reference evidence="14" key="2">
    <citation type="submission" date="2020-09" db="EMBL/GenBank/DDBJ databases">
        <authorList>
            <person name="Sun Q."/>
            <person name="Zhou Y."/>
        </authorList>
    </citation>
    <scope>NUCLEOTIDE SEQUENCE</scope>
    <source>
        <strain evidence="14">CGMCC 1.15958</strain>
    </source>
</reference>
<dbReference type="PRINTS" id="PR00344">
    <property type="entry name" value="BCTRLSENSOR"/>
</dbReference>
<evidence type="ECO:0000259" key="13">
    <source>
        <dbReference type="PROSITE" id="PS50885"/>
    </source>
</evidence>
<proteinExistence type="predicted"/>
<evidence type="ECO:0000256" key="6">
    <source>
        <dbReference type="ARBA" id="ARBA00022692"/>
    </source>
</evidence>
<evidence type="ECO:0000256" key="1">
    <source>
        <dbReference type="ARBA" id="ARBA00000085"/>
    </source>
</evidence>
<dbReference type="SMART" id="SM00388">
    <property type="entry name" value="HisKA"/>
    <property type="match status" value="1"/>
</dbReference>
<keyword evidence="15" id="KW-1185">Reference proteome</keyword>
<dbReference type="CDD" id="cd00082">
    <property type="entry name" value="HisKA"/>
    <property type="match status" value="1"/>
</dbReference>
<comment type="catalytic activity">
    <reaction evidence="1">
        <text>ATP + protein L-histidine = ADP + protein N-phospho-L-histidine.</text>
        <dbReference type="EC" id="2.7.13.3"/>
    </reaction>
</comment>
<dbReference type="CDD" id="cd00075">
    <property type="entry name" value="HATPase"/>
    <property type="match status" value="1"/>
</dbReference>
<dbReference type="SUPFAM" id="SSF158472">
    <property type="entry name" value="HAMP domain-like"/>
    <property type="match status" value="1"/>
</dbReference>
<evidence type="ECO:0000256" key="10">
    <source>
        <dbReference type="ARBA" id="ARBA00023136"/>
    </source>
</evidence>